<reference evidence="2 3" key="1">
    <citation type="submission" date="2024-10" db="EMBL/GenBank/DDBJ databases">
        <title>Updated reference genomes for cyclostephanoid diatoms.</title>
        <authorList>
            <person name="Roberts W.R."/>
            <person name="Alverson A.J."/>
        </authorList>
    </citation>
    <scope>NUCLEOTIDE SEQUENCE [LARGE SCALE GENOMIC DNA]</scope>
    <source>
        <strain evidence="2 3">AJA010-31</strain>
    </source>
</reference>
<accession>A0ABD3P8C0</accession>
<gene>
    <name evidence="2" type="ORF">ACHAWO_012818</name>
</gene>
<keyword evidence="1" id="KW-0472">Membrane</keyword>
<keyword evidence="1" id="KW-0812">Transmembrane</keyword>
<organism evidence="2 3">
    <name type="scientific">Cyclotella atomus</name>
    <dbReference type="NCBI Taxonomy" id="382360"/>
    <lineage>
        <taxon>Eukaryota</taxon>
        <taxon>Sar</taxon>
        <taxon>Stramenopiles</taxon>
        <taxon>Ochrophyta</taxon>
        <taxon>Bacillariophyta</taxon>
        <taxon>Coscinodiscophyceae</taxon>
        <taxon>Thalassiosirophycidae</taxon>
        <taxon>Stephanodiscales</taxon>
        <taxon>Stephanodiscaceae</taxon>
        <taxon>Cyclotella</taxon>
    </lineage>
</organism>
<proteinExistence type="predicted"/>
<feature type="transmembrane region" description="Helical" evidence="1">
    <location>
        <begin position="154"/>
        <end position="171"/>
    </location>
</feature>
<sequence length="771" mass="88050">MSPPPARYIWKIVFAAVALADITYTFYLMQDDNNSTQEEVCPITQDDTQHNRTNITFIYEIWNSGAYRKPKVSWASPIFCLLCLVEAVLRACDARSMALHNRALDELEQKMLQLAHRSHRQLSKIFGGDLSNTDRDDAETLSFIDRWMKFNRSCWTWIPAVTTFIFWIWILPTDIEDFRQVCGNVKLRDSALMTKWLIMMSRSIAMLSLAFGEFVDSIIWTKIIPYRIHKQPQRFIKRTKVVLQGIRFVRFAGPLARMGLKLQDQLRTMWKTRRQSKKSELRKKQHVASPSLIFSDIQQLKSLAKIQTSLARIPSFTLSSPALENIASSVKESYIKRRADAKRISQQIAKLHEDFLGGGGAYRTAEIYERIVKTTNELTASLKADKSMRNRYLMAPRSLLSSRRYLISPRTRFSIAWRVTVTNCLMLEIFRLCASWHLSETFTISLSQVVAKLLVECKTPEKTKNLLVFISDRINEVRDHIFDALPILGQKPVDIAVCVPSGPQAMLIMQFGSLLERFIDTVVFLDIFVWFLTGEIDIDTHLVVPKPFITRCIIPGTLVQVLDHPTLPTLLPNLLRAILKVSKTIGYSRLVRWVLAMAPASKILVFDPLKSFFFRHIKEDEGLMHYAESVGMISPERKFGHGSTINLFGMDDPNRTFLRRYSSNTMNNTSQVGLAFDFSPEPSRQDLKSMVSTDVSTTSEMKLSESFAPHSPPLRPGILNNPLNTNVQPTLIPMSRSPSKNGRSVHFGFLDSDDRLETDLTSHGDFSVSFS</sequence>
<feature type="transmembrane region" description="Helical" evidence="1">
    <location>
        <begin position="72"/>
        <end position="92"/>
    </location>
</feature>
<feature type="transmembrane region" description="Helical" evidence="1">
    <location>
        <begin position="12"/>
        <end position="29"/>
    </location>
</feature>
<evidence type="ECO:0008006" key="4">
    <source>
        <dbReference type="Google" id="ProtNLM"/>
    </source>
</evidence>
<dbReference type="EMBL" id="JALLPJ020000745">
    <property type="protein sequence ID" value="KAL3783929.1"/>
    <property type="molecule type" value="Genomic_DNA"/>
</dbReference>
<dbReference type="Proteomes" id="UP001530400">
    <property type="component" value="Unassembled WGS sequence"/>
</dbReference>
<name>A0ABD3P8C0_9STRA</name>
<evidence type="ECO:0000256" key="1">
    <source>
        <dbReference type="SAM" id="Phobius"/>
    </source>
</evidence>
<protein>
    <recommendedName>
        <fullName evidence="4">Autophagy-related protein 9</fullName>
    </recommendedName>
</protein>
<evidence type="ECO:0000313" key="3">
    <source>
        <dbReference type="Proteomes" id="UP001530400"/>
    </source>
</evidence>
<keyword evidence="3" id="KW-1185">Reference proteome</keyword>
<keyword evidence="1" id="KW-1133">Transmembrane helix</keyword>
<comment type="caution">
    <text evidence="2">The sequence shown here is derived from an EMBL/GenBank/DDBJ whole genome shotgun (WGS) entry which is preliminary data.</text>
</comment>
<evidence type="ECO:0000313" key="2">
    <source>
        <dbReference type="EMBL" id="KAL3783929.1"/>
    </source>
</evidence>
<dbReference type="AlphaFoldDB" id="A0ABD3P8C0"/>